<evidence type="ECO:0000313" key="2">
    <source>
        <dbReference type="WBParaSite" id="ACRNAN_scaffold4847.g10255.t1"/>
    </source>
</evidence>
<accession>A0A914E0S1</accession>
<keyword evidence="1" id="KW-1185">Reference proteome</keyword>
<reference evidence="2" key="1">
    <citation type="submission" date="2022-11" db="UniProtKB">
        <authorList>
            <consortium name="WormBaseParasite"/>
        </authorList>
    </citation>
    <scope>IDENTIFICATION</scope>
</reference>
<proteinExistence type="predicted"/>
<evidence type="ECO:0000313" key="1">
    <source>
        <dbReference type="Proteomes" id="UP000887540"/>
    </source>
</evidence>
<dbReference type="WBParaSite" id="ACRNAN_scaffold4847.g10255.t1">
    <property type="protein sequence ID" value="ACRNAN_scaffold4847.g10255.t1"/>
    <property type="gene ID" value="ACRNAN_scaffold4847.g10255"/>
</dbReference>
<organism evidence="1 2">
    <name type="scientific">Acrobeloides nanus</name>
    <dbReference type="NCBI Taxonomy" id="290746"/>
    <lineage>
        <taxon>Eukaryota</taxon>
        <taxon>Metazoa</taxon>
        <taxon>Ecdysozoa</taxon>
        <taxon>Nematoda</taxon>
        <taxon>Chromadorea</taxon>
        <taxon>Rhabditida</taxon>
        <taxon>Tylenchina</taxon>
        <taxon>Cephalobomorpha</taxon>
        <taxon>Cephaloboidea</taxon>
        <taxon>Cephalobidae</taxon>
        <taxon>Acrobeloides</taxon>
    </lineage>
</organism>
<dbReference type="AlphaFoldDB" id="A0A914E0S1"/>
<dbReference type="Proteomes" id="UP000887540">
    <property type="component" value="Unplaced"/>
</dbReference>
<name>A0A914E0S1_9BILA</name>
<protein>
    <submittedName>
        <fullName evidence="2">Uncharacterized protein</fullName>
    </submittedName>
</protein>
<sequence length="154" mass="17188">MVVDLMISVVRQKLVSIDSNTSFPDIAINDSTTVSTLLNTETKSTASSHWVTSHIESTIIDSHAVGNQHEDLIIDRKSVIGTGEFAIVYKGHLTSSNPELRRFSMSQMDKIARNSHMMPKKAAVKGNIMSRTRNYEKSWISCPSSISNWLSDFK</sequence>